<proteinExistence type="predicted"/>
<dbReference type="EMBL" id="CAVMJV010000001">
    <property type="protein sequence ID" value="CAK5007133.1"/>
    <property type="molecule type" value="Genomic_DNA"/>
</dbReference>
<reference evidence="1" key="1">
    <citation type="submission" date="2023-11" db="EMBL/GenBank/DDBJ databases">
        <authorList>
            <person name="Poullet M."/>
        </authorList>
    </citation>
    <scope>NUCLEOTIDE SEQUENCE</scope>
    <source>
        <strain evidence="1">E1834</strain>
    </source>
</reference>
<comment type="caution">
    <text evidence="1">The sequence shown here is derived from an EMBL/GenBank/DDBJ whole genome shotgun (WGS) entry which is preliminary data.</text>
</comment>
<sequence>MQHSNGESNNGNKIQNEDKNKNEEEQNKEEDKDFRQFWSSIEIKQKNIEEENNTNKSPPQPTKIISSPSPPHPLPSSRPTSSAEIRNLPSLLDLNLTPPPSSSIQKSVKPFSFFGGQIGNNVKTANYGQTQKQSSPIRPFFNICPETPINVQQQQQELLSKVVMGSLFRGRSRFSVPASNNDKGKYRVQKLDSPLNSTSPLPSSSNLNSNSPLLSSTEFLMKDPNLEIHVLREEKNIINEEIKGILVIDTLIDAKILLTQLRQLLETAKKSSFLIKWHYSLTKKLEQTTENKKFLFLLKLFEENKTIEILEEHFCDDPSNKYNENNTINCINYIFNEVMEKGQNNIFIYFLNTGKEKKKKFKKIFLGIFFKLV</sequence>
<evidence type="ECO:0000313" key="1">
    <source>
        <dbReference type="EMBL" id="CAK5007133.1"/>
    </source>
</evidence>
<accession>A0ACB0XLC3</accession>
<dbReference type="Proteomes" id="UP001497535">
    <property type="component" value="Unassembled WGS sequence"/>
</dbReference>
<keyword evidence="2" id="KW-1185">Reference proteome</keyword>
<protein>
    <submittedName>
        <fullName evidence="1">Uncharacterized protein</fullName>
    </submittedName>
</protein>
<name>A0ACB0XLC3_MELEN</name>
<gene>
    <name evidence="1" type="ORF">MENTE1834_LOCUS691</name>
</gene>
<organism evidence="1 2">
    <name type="scientific">Meloidogyne enterolobii</name>
    <name type="common">Root-knot nematode worm</name>
    <name type="synonym">Meloidogyne mayaguensis</name>
    <dbReference type="NCBI Taxonomy" id="390850"/>
    <lineage>
        <taxon>Eukaryota</taxon>
        <taxon>Metazoa</taxon>
        <taxon>Ecdysozoa</taxon>
        <taxon>Nematoda</taxon>
        <taxon>Chromadorea</taxon>
        <taxon>Rhabditida</taxon>
        <taxon>Tylenchina</taxon>
        <taxon>Tylenchomorpha</taxon>
        <taxon>Tylenchoidea</taxon>
        <taxon>Meloidogynidae</taxon>
        <taxon>Meloidogyninae</taxon>
        <taxon>Meloidogyne</taxon>
    </lineage>
</organism>
<evidence type="ECO:0000313" key="2">
    <source>
        <dbReference type="Proteomes" id="UP001497535"/>
    </source>
</evidence>